<keyword evidence="3" id="KW-1185">Reference proteome</keyword>
<accession>L7FNG0</accession>
<dbReference type="KEGG" id="eiv:EIN_116430"/>
<reference evidence="2 3" key="1">
    <citation type="submission" date="2012-10" db="EMBL/GenBank/DDBJ databases">
        <authorList>
            <person name="Zafar N."/>
            <person name="Inman J."/>
            <person name="Hall N."/>
            <person name="Lorenzi H."/>
            <person name="Caler E."/>
        </authorList>
    </citation>
    <scope>NUCLEOTIDE SEQUENCE [LARGE SCALE GENOMIC DNA]</scope>
    <source>
        <strain evidence="2 3">IP1</strain>
    </source>
</reference>
<sequence length="268" mass="30614">MQNILNDIMYLCSSSLPIVSNFEKSLIITPFASYSTHLPHSQIATAEKHYSDIIKSQQAFDAGVLQLESMHENLMNLLSSFKSTLTRISNDRVTDKTTVSNFIISIHNNTIDTKRTPLDEQIKSLETEKEEKIAKYSLDKDEKEEFSSSQDEDDNFPLMEKTSVVNTTMQCSQTLWGADIKHPNTKNDVADRINQSIYVPNAYLPKSLDSKVKAVNELLYGNSFEMSQSLSLKMDNEEDENEEDEDEEEGNEYDDEEENQHNLIEYVG</sequence>
<feature type="compositionally biased region" description="Acidic residues" evidence="1">
    <location>
        <begin position="236"/>
        <end position="258"/>
    </location>
</feature>
<name>L7FNG0_ENTIV</name>
<dbReference type="RefSeq" id="XP_004261303.1">
    <property type="nucleotide sequence ID" value="XM_004261255.1"/>
</dbReference>
<dbReference type="Proteomes" id="UP000014680">
    <property type="component" value="Unassembled WGS sequence"/>
</dbReference>
<evidence type="ECO:0000313" key="2">
    <source>
        <dbReference type="EMBL" id="ELP94532.1"/>
    </source>
</evidence>
<protein>
    <submittedName>
        <fullName evidence="2">Uncharacterized protein</fullName>
    </submittedName>
</protein>
<feature type="region of interest" description="Disordered" evidence="1">
    <location>
        <begin position="229"/>
        <end position="268"/>
    </location>
</feature>
<evidence type="ECO:0000313" key="3">
    <source>
        <dbReference type="Proteomes" id="UP000014680"/>
    </source>
</evidence>
<organism evidence="2 3">
    <name type="scientific">Entamoeba invadens IP1</name>
    <dbReference type="NCBI Taxonomy" id="370355"/>
    <lineage>
        <taxon>Eukaryota</taxon>
        <taxon>Amoebozoa</taxon>
        <taxon>Evosea</taxon>
        <taxon>Archamoebae</taxon>
        <taxon>Mastigamoebida</taxon>
        <taxon>Entamoebidae</taxon>
        <taxon>Entamoeba</taxon>
    </lineage>
</organism>
<gene>
    <name evidence="2" type="ORF">EIN_116430</name>
</gene>
<dbReference type="AlphaFoldDB" id="L7FNG0"/>
<dbReference type="GeneID" id="14893520"/>
<dbReference type="VEuPathDB" id="AmoebaDB:EIN_116430"/>
<evidence type="ECO:0000256" key="1">
    <source>
        <dbReference type="SAM" id="MobiDB-lite"/>
    </source>
</evidence>
<dbReference type="EMBL" id="KB206203">
    <property type="protein sequence ID" value="ELP94532.1"/>
    <property type="molecule type" value="Genomic_DNA"/>
</dbReference>
<proteinExistence type="predicted"/>